<keyword evidence="1" id="KW-0805">Transcription regulation</keyword>
<feature type="domain" description="HTH araC/xylS-type" evidence="5">
    <location>
        <begin position="189"/>
        <end position="290"/>
    </location>
</feature>
<sequence>MSISFEQPVRRAVTGSRMRPVRFGTARVALASFGAGDIARPPRFVADELHLLSVRSGTVDLVDLGSTAPVPPGRLRNGESALLVGERLPVHGAALVREPTDLLLLAVPVDAANGVDLGEVHGRLVPRTSELIRPVNAFVDRALRQPRAWQEASGVTGYYFERLLHEMVSGVLVETVLASGAPRPIGRYEAAMSVIMVRHADPGLTPAIVASAANLSLRQLERLFRERGTTPRRAIRRARVELARTLLSDPAYDILDVGDIARHVGFGGGSSLARAMAAESLPPPSRLRRRGSSRLRPDA</sequence>
<dbReference type="InterPro" id="IPR050204">
    <property type="entry name" value="AraC_XylS_family_regulators"/>
</dbReference>
<proteinExistence type="predicted"/>
<protein>
    <submittedName>
        <fullName evidence="6">AraC-like DNA-binding protein</fullName>
    </submittedName>
</protein>
<feature type="region of interest" description="Disordered" evidence="4">
    <location>
        <begin position="279"/>
        <end position="299"/>
    </location>
</feature>
<dbReference type="Pfam" id="PF12833">
    <property type="entry name" value="HTH_18"/>
    <property type="match status" value="1"/>
</dbReference>
<dbReference type="PANTHER" id="PTHR46796">
    <property type="entry name" value="HTH-TYPE TRANSCRIPTIONAL ACTIVATOR RHAS-RELATED"/>
    <property type="match status" value="1"/>
</dbReference>
<reference evidence="6 7" key="1">
    <citation type="submission" date="2023-07" db="EMBL/GenBank/DDBJ databases">
        <title>Sorghum-associated microbial communities from plants grown in Nebraska, USA.</title>
        <authorList>
            <person name="Schachtman D."/>
        </authorList>
    </citation>
    <scope>NUCLEOTIDE SEQUENCE [LARGE SCALE GENOMIC DNA]</scope>
    <source>
        <strain evidence="6 7">2980</strain>
    </source>
</reference>
<evidence type="ECO:0000256" key="2">
    <source>
        <dbReference type="ARBA" id="ARBA00023125"/>
    </source>
</evidence>
<name>A0ABU1SAB6_9MICO</name>
<dbReference type="InterPro" id="IPR018060">
    <property type="entry name" value="HTH_AraC"/>
</dbReference>
<dbReference type="EMBL" id="JAVDUM010000004">
    <property type="protein sequence ID" value="MDR6866524.1"/>
    <property type="molecule type" value="Genomic_DNA"/>
</dbReference>
<dbReference type="SMART" id="SM00342">
    <property type="entry name" value="HTH_ARAC"/>
    <property type="match status" value="1"/>
</dbReference>
<keyword evidence="3" id="KW-0804">Transcription</keyword>
<evidence type="ECO:0000313" key="7">
    <source>
        <dbReference type="Proteomes" id="UP001259347"/>
    </source>
</evidence>
<dbReference type="RefSeq" id="WP_310018422.1">
    <property type="nucleotide sequence ID" value="NZ_JAVDUM010000004.1"/>
</dbReference>
<evidence type="ECO:0000313" key="6">
    <source>
        <dbReference type="EMBL" id="MDR6866524.1"/>
    </source>
</evidence>
<comment type="caution">
    <text evidence="6">The sequence shown here is derived from an EMBL/GenBank/DDBJ whole genome shotgun (WGS) entry which is preliminary data.</text>
</comment>
<evidence type="ECO:0000256" key="3">
    <source>
        <dbReference type="ARBA" id="ARBA00023163"/>
    </source>
</evidence>
<dbReference type="Proteomes" id="UP001259347">
    <property type="component" value="Unassembled WGS sequence"/>
</dbReference>
<dbReference type="PROSITE" id="PS01124">
    <property type="entry name" value="HTH_ARAC_FAMILY_2"/>
    <property type="match status" value="1"/>
</dbReference>
<organism evidence="6 7">
    <name type="scientific">Microbacterium resistens</name>
    <dbReference type="NCBI Taxonomy" id="156977"/>
    <lineage>
        <taxon>Bacteria</taxon>
        <taxon>Bacillati</taxon>
        <taxon>Actinomycetota</taxon>
        <taxon>Actinomycetes</taxon>
        <taxon>Micrococcales</taxon>
        <taxon>Microbacteriaceae</taxon>
        <taxon>Microbacterium</taxon>
    </lineage>
</organism>
<dbReference type="Gene3D" id="1.10.10.60">
    <property type="entry name" value="Homeodomain-like"/>
    <property type="match status" value="1"/>
</dbReference>
<gene>
    <name evidence="6" type="ORF">J2Y69_001117</name>
</gene>
<evidence type="ECO:0000259" key="5">
    <source>
        <dbReference type="PROSITE" id="PS01124"/>
    </source>
</evidence>
<evidence type="ECO:0000256" key="4">
    <source>
        <dbReference type="SAM" id="MobiDB-lite"/>
    </source>
</evidence>
<accession>A0ABU1SAB6</accession>
<evidence type="ECO:0000256" key="1">
    <source>
        <dbReference type="ARBA" id="ARBA00023015"/>
    </source>
</evidence>
<dbReference type="PANTHER" id="PTHR46796:SF6">
    <property type="entry name" value="ARAC SUBFAMILY"/>
    <property type="match status" value="1"/>
</dbReference>
<keyword evidence="2" id="KW-0238">DNA-binding</keyword>
<keyword evidence="7" id="KW-1185">Reference proteome</keyword>